<evidence type="ECO:0000256" key="5">
    <source>
        <dbReference type="PIRSR" id="PIRSR604294-1"/>
    </source>
</evidence>
<dbReference type="GO" id="GO:0010436">
    <property type="term" value="F:carotenoid dioxygenase activity"/>
    <property type="evidence" value="ECO:0007669"/>
    <property type="project" value="TreeGrafter"/>
</dbReference>
<keyword evidence="2 5" id="KW-0479">Metal-binding</keyword>
<feature type="binding site" evidence="5">
    <location>
        <position position="184"/>
    </location>
    <ligand>
        <name>Fe cation</name>
        <dbReference type="ChEBI" id="CHEBI:24875"/>
        <note>catalytic</note>
    </ligand>
</feature>
<feature type="binding site" evidence="5">
    <location>
        <position position="298"/>
    </location>
    <ligand>
        <name>Fe cation</name>
        <dbReference type="ChEBI" id="CHEBI:24875"/>
        <note>catalytic</note>
    </ligand>
</feature>
<sequence>MASNVETLIRGAVKKGIGKVADFNRKRLPRPADAHPFLTGIHAPMEEEFTLDQLRVDGDIPAALKGRYLRNGPNPATPPDPASYHWFSGAGMVHGIRIEGGRADWYRNRWVRGTEACAALGEAIPAGPREDGGFDAPNTNVVGIAGRTFAIVEAGGKPVQLGYELNTIAHNPFDGTLAGSYTAHPHQDPFTGEFHAITYKGDAPNSVWHVVLDAHAHVIREEAVAVADGPSIHDCAITENYVLVFDLPVTFSMKSLLAGYSFPYAWNDAHPARVGLLPRNGRGDEIIWVPVEPCYVFHPANAHETDDGKVIVDVVAHETMFAQSKRGPDSEKSRLERWTIDPVAGTTTRTVLHDQAQEFPRYDERRTTRPYRYIYSVAIPEGEDAEWQLADTRLFRHDLESGATAIHDFGPGRHPGEFVFVPRGEQGAEDDGWLIGLVVDMNQQTTDLVILNADDFTGSPQAVVHLPHRVPPGFHGNWVAD</sequence>
<dbReference type="GO" id="GO:0046872">
    <property type="term" value="F:metal ion binding"/>
    <property type="evidence" value="ECO:0007669"/>
    <property type="project" value="UniProtKB-KW"/>
</dbReference>
<evidence type="ECO:0000256" key="1">
    <source>
        <dbReference type="ARBA" id="ARBA00006787"/>
    </source>
</evidence>
<dbReference type="PANTHER" id="PTHR10543:SF89">
    <property type="entry name" value="CAROTENOID 9,10(9',10')-CLEAVAGE DIOXYGENASE 1"/>
    <property type="match status" value="1"/>
</dbReference>
<evidence type="ECO:0000256" key="3">
    <source>
        <dbReference type="ARBA" id="ARBA00023002"/>
    </source>
</evidence>
<dbReference type="PANTHER" id="PTHR10543">
    <property type="entry name" value="BETA-CAROTENE DIOXYGENASE"/>
    <property type="match status" value="1"/>
</dbReference>
<comment type="similarity">
    <text evidence="1 6">Belongs to the carotenoid oxygenase family.</text>
</comment>
<name>A0A2S8B659_9SPHN</name>
<dbReference type="Proteomes" id="UP000238954">
    <property type="component" value="Chromosome"/>
</dbReference>
<dbReference type="EC" id="1.13.11.-" evidence="6"/>
<evidence type="ECO:0000313" key="7">
    <source>
        <dbReference type="EMBL" id="PQM27875.1"/>
    </source>
</evidence>
<gene>
    <name evidence="7" type="ORF">CVO77_04815</name>
</gene>
<dbReference type="EMBL" id="PHFW01000002">
    <property type="protein sequence ID" value="PQM27875.1"/>
    <property type="molecule type" value="Genomic_DNA"/>
</dbReference>
<comment type="caution">
    <text evidence="7">The sequence shown here is derived from an EMBL/GenBank/DDBJ whole genome shotgun (WGS) entry which is preliminary data.</text>
</comment>
<reference evidence="8" key="1">
    <citation type="submission" date="2017-11" db="EMBL/GenBank/DDBJ databases">
        <title>The complete genome sequence of Sphingopyxis pomeranensis sp. nov. strain WS5A3p.</title>
        <authorList>
            <person name="Kaminski M.A."/>
        </authorList>
    </citation>
    <scope>NUCLEOTIDE SEQUENCE [LARGE SCALE GENOMIC DNA]</scope>
    <source>
        <strain evidence="8">WS5A3p</strain>
    </source>
</reference>
<evidence type="ECO:0000256" key="6">
    <source>
        <dbReference type="RuleBase" id="RU364048"/>
    </source>
</evidence>
<keyword evidence="3 6" id="KW-0560">Oxidoreductase</keyword>
<keyword evidence="8" id="KW-1185">Reference proteome</keyword>
<evidence type="ECO:0000313" key="8">
    <source>
        <dbReference type="Proteomes" id="UP000238954"/>
    </source>
</evidence>
<dbReference type="InterPro" id="IPR004294">
    <property type="entry name" value="Carotenoid_Oase"/>
</dbReference>
<feature type="binding site" evidence="5">
    <location>
        <position position="233"/>
    </location>
    <ligand>
        <name>Fe cation</name>
        <dbReference type="ChEBI" id="CHEBI:24875"/>
        <note>catalytic</note>
    </ligand>
</feature>
<evidence type="ECO:0000256" key="4">
    <source>
        <dbReference type="ARBA" id="ARBA00023004"/>
    </source>
</evidence>
<dbReference type="AlphaFoldDB" id="A0A2S8B659"/>
<protein>
    <recommendedName>
        <fullName evidence="6">Dioxygenase</fullName>
        <ecNumber evidence="6">1.13.11.-</ecNumber>
    </recommendedName>
</protein>
<proteinExistence type="inferred from homology"/>
<keyword evidence="6" id="KW-0223">Dioxygenase</keyword>
<organism evidence="7 8">
    <name type="scientific">Sphingopyxis lindanitolerans</name>
    <dbReference type="NCBI Taxonomy" id="2054227"/>
    <lineage>
        <taxon>Bacteria</taxon>
        <taxon>Pseudomonadati</taxon>
        <taxon>Pseudomonadota</taxon>
        <taxon>Alphaproteobacteria</taxon>
        <taxon>Sphingomonadales</taxon>
        <taxon>Sphingomonadaceae</taxon>
        <taxon>Sphingopyxis</taxon>
    </lineage>
</organism>
<dbReference type="OrthoDB" id="6636843at2"/>
<comment type="cofactor">
    <cofactor evidence="5 6">
        <name>Fe(2+)</name>
        <dbReference type="ChEBI" id="CHEBI:29033"/>
    </cofactor>
    <text evidence="5 6">Binds 1 Fe(2+) ion per subunit.</text>
</comment>
<evidence type="ECO:0000256" key="2">
    <source>
        <dbReference type="ARBA" id="ARBA00022723"/>
    </source>
</evidence>
<dbReference type="RefSeq" id="WP_105998137.1">
    <property type="nucleotide sequence ID" value="NZ_CM009578.1"/>
</dbReference>
<dbReference type="GO" id="GO:0016121">
    <property type="term" value="P:carotene catabolic process"/>
    <property type="evidence" value="ECO:0007669"/>
    <property type="project" value="TreeGrafter"/>
</dbReference>
<feature type="binding site" evidence="5">
    <location>
        <position position="475"/>
    </location>
    <ligand>
        <name>Fe cation</name>
        <dbReference type="ChEBI" id="CHEBI:24875"/>
        <note>catalytic</note>
    </ligand>
</feature>
<accession>A0A2S8B659</accession>
<dbReference type="Pfam" id="PF03055">
    <property type="entry name" value="RPE65"/>
    <property type="match status" value="1"/>
</dbReference>
<keyword evidence="4 5" id="KW-0408">Iron</keyword>